<proteinExistence type="predicted"/>
<name>A0A818F8B1_9BILA</name>
<comment type="caution">
    <text evidence="2">The sequence shown here is derived from an EMBL/GenBank/DDBJ whole genome shotgun (WGS) entry which is preliminary data.</text>
</comment>
<feature type="compositionally biased region" description="Polar residues" evidence="1">
    <location>
        <begin position="36"/>
        <end position="59"/>
    </location>
</feature>
<reference evidence="2" key="1">
    <citation type="submission" date="2021-02" db="EMBL/GenBank/DDBJ databases">
        <authorList>
            <person name="Nowell W R."/>
        </authorList>
    </citation>
    <scope>NUCLEOTIDE SEQUENCE</scope>
</reference>
<protein>
    <submittedName>
        <fullName evidence="2">Uncharacterized protein</fullName>
    </submittedName>
</protein>
<organism evidence="2 3">
    <name type="scientific">Rotaria socialis</name>
    <dbReference type="NCBI Taxonomy" id="392032"/>
    <lineage>
        <taxon>Eukaryota</taxon>
        <taxon>Metazoa</taxon>
        <taxon>Spiralia</taxon>
        <taxon>Gnathifera</taxon>
        <taxon>Rotifera</taxon>
        <taxon>Eurotatoria</taxon>
        <taxon>Bdelloidea</taxon>
        <taxon>Philodinida</taxon>
        <taxon>Philodinidae</taxon>
        <taxon>Rotaria</taxon>
    </lineage>
</organism>
<dbReference type="Proteomes" id="UP000663872">
    <property type="component" value="Unassembled WGS sequence"/>
</dbReference>
<accession>A0A818F8B1</accession>
<evidence type="ECO:0000256" key="1">
    <source>
        <dbReference type="SAM" id="MobiDB-lite"/>
    </source>
</evidence>
<feature type="non-terminal residue" evidence="2">
    <location>
        <position position="83"/>
    </location>
</feature>
<evidence type="ECO:0000313" key="3">
    <source>
        <dbReference type="Proteomes" id="UP000663872"/>
    </source>
</evidence>
<dbReference type="EMBL" id="CAJNYT010002497">
    <property type="protein sequence ID" value="CAF3471284.1"/>
    <property type="molecule type" value="Genomic_DNA"/>
</dbReference>
<dbReference type="AlphaFoldDB" id="A0A818F8B1"/>
<feature type="region of interest" description="Disordered" evidence="1">
    <location>
        <begin position="1"/>
        <end position="59"/>
    </location>
</feature>
<gene>
    <name evidence="2" type="ORF">GRG538_LOCUS15675</name>
</gene>
<sequence length="83" mass="9486">MTEEILAPTSSPSNEEPRDEAYTSTSSLSDDKSHNEVSNTQSKQELTNQSEQLTLTTNHRTFAPLNTPLYRRRQTLTILVWFT</sequence>
<evidence type="ECO:0000313" key="2">
    <source>
        <dbReference type="EMBL" id="CAF3471284.1"/>
    </source>
</evidence>